<gene>
    <name evidence="1" type="ORF">CEUSTIGMA_g8074.t1</name>
</gene>
<dbReference type="InterPro" id="IPR009078">
    <property type="entry name" value="Ferritin-like_SF"/>
</dbReference>
<dbReference type="PANTHER" id="PTHR31694:SF26">
    <property type="entry name" value="OS05G0151100 PROTEIN"/>
    <property type="match status" value="1"/>
</dbReference>
<keyword evidence="2" id="KW-1185">Reference proteome</keyword>
<dbReference type="InterPro" id="IPR052965">
    <property type="entry name" value="Pigment-catalase-like"/>
</dbReference>
<name>A0A250XCM3_9CHLO</name>
<sequence>MDEDLTCPSKTINHLKATSEKGNYICYYKKGARHHLFMSAQTTPKPISIIMHQILSLTLFATSLTFASFSYSAEALTDLDILNFALNLEYLEANFYSCAARGKPISKHLWGKKGVHPKGCTKASLSAPAQAVAMDLYKDEETHVKFLQSAIKAAGGTPVHQPLISLGNAFAEAANAAFNTTLSPPFTPYADDVLFYHGAFIFEDVGVTAYHGAINAVSAPYLTATSGLMGTEAYHAGAIRTLLINIATEYVFPYGAPVETIVQAISNLRAMADGTYGTPNQDDQGIINSNGSNNLVPAPSSDAIPFSRTPQQVLDIVYLGGSGKGGFFPNGMNGKIR</sequence>
<dbReference type="EMBL" id="BEGY01000055">
    <property type="protein sequence ID" value="GAX80639.1"/>
    <property type="molecule type" value="Genomic_DNA"/>
</dbReference>
<reference evidence="1 2" key="1">
    <citation type="submission" date="2017-08" db="EMBL/GenBank/DDBJ databases">
        <title>Acidophilic green algal genome provides insights into adaptation to an acidic environment.</title>
        <authorList>
            <person name="Hirooka S."/>
            <person name="Hirose Y."/>
            <person name="Kanesaki Y."/>
            <person name="Higuchi S."/>
            <person name="Fujiwara T."/>
            <person name="Onuma R."/>
            <person name="Era A."/>
            <person name="Ohbayashi R."/>
            <person name="Uzuka A."/>
            <person name="Nozaki H."/>
            <person name="Yoshikawa H."/>
            <person name="Miyagishima S.Y."/>
        </authorList>
    </citation>
    <scope>NUCLEOTIDE SEQUENCE [LARGE SCALE GENOMIC DNA]</scope>
    <source>
        <strain evidence="1 2">NIES-2499</strain>
    </source>
</reference>
<dbReference type="Proteomes" id="UP000232323">
    <property type="component" value="Unassembled WGS sequence"/>
</dbReference>
<protein>
    <submittedName>
        <fullName evidence="1">Uncharacterized protein</fullName>
    </submittedName>
</protein>
<dbReference type="Pfam" id="PF13668">
    <property type="entry name" value="Ferritin_2"/>
    <property type="match status" value="1"/>
</dbReference>
<organism evidence="1 2">
    <name type="scientific">Chlamydomonas eustigma</name>
    <dbReference type="NCBI Taxonomy" id="1157962"/>
    <lineage>
        <taxon>Eukaryota</taxon>
        <taxon>Viridiplantae</taxon>
        <taxon>Chlorophyta</taxon>
        <taxon>core chlorophytes</taxon>
        <taxon>Chlorophyceae</taxon>
        <taxon>CS clade</taxon>
        <taxon>Chlamydomonadales</taxon>
        <taxon>Chlamydomonadaceae</taxon>
        <taxon>Chlamydomonas</taxon>
    </lineage>
</organism>
<dbReference type="SUPFAM" id="SSF47240">
    <property type="entry name" value="Ferritin-like"/>
    <property type="match status" value="1"/>
</dbReference>
<accession>A0A250XCM3</accession>
<dbReference type="PANTHER" id="PTHR31694">
    <property type="entry name" value="DESICCATION-LIKE PROTEIN"/>
    <property type="match status" value="1"/>
</dbReference>
<evidence type="ECO:0000313" key="2">
    <source>
        <dbReference type="Proteomes" id="UP000232323"/>
    </source>
</evidence>
<dbReference type="AlphaFoldDB" id="A0A250XCM3"/>
<dbReference type="OrthoDB" id="1001765at2759"/>
<comment type="caution">
    <text evidence="1">The sequence shown here is derived from an EMBL/GenBank/DDBJ whole genome shotgun (WGS) entry which is preliminary data.</text>
</comment>
<proteinExistence type="predicted"/>
<evidence type="ECO:0000313" key="1">
    <source>
        <dbReference type="EMBL" id="GAX80639.1"/>
    </source>
</evidence>